<dbReference type="InterPro" id="IPR052063">
    <property type="entry name" value="Polysaccharide_Lyase_1"/>
</dbReference>
<dbReference type="InterPro" id="IPR012334">
    <property type="entry name" value="Pectin_lyas_fold"/>
</dbReference>
<name>A0ABS8ART7_9BACT</name>
<comment type="caution">
    <text evidence="4">The sequence shown here is derived from an EMBL/GenBank/DDBJ whole genome shotgun (WGS) entry which is preliminary data.</text>
</comment>
<dbReference type="InterPro" id="IPR026444">
    <property type="entry name" value="Secre_tail"/>
</dbReference>
<gene>
    <name evidence="4" type="ORF">LGH74_13125</name>
</gene>
<dbReference type="InterPro" id="IPR011050">
    <property type="entry name" value="Pectin_lyase_fold/virulence"/>
</dbReference>
<dbReference type="SUPFAM" id="SSF51126">
    <property type="entry name" value="Pectin lyase-like"/>
    <property type="match status" value="1"/>
</dbReference>
<evidence type="ECO:0000259" key="3">
    <source>
        <dbReference type="Pfam" id="PF18962"/>
    </source>
</evidence>
<keyword evidence="2" id="KW-0325">Glycoprotein</keyword>
<keyword evidence="5" id="KW-1185">Reference proteome</keyword>
<dbReference type="EMBL" id="JAJADR010000003">
    <property type="protein sequence ID" value="MCB2408925.1"/>
    <property type="molecule type" value="Genomic_DNA"/>
</dbReference>
<keyword evidence="1" id="KW-0479">Metal-binding</keyword>
<dbReference type="PANTHER" id="PTHR42970">
    <property type="entry name" value="PECTATE LYASE C-RELATED"/>
    <property type="match status" value="1"/>
</dbReference>
<organism evidence="4 5">
    <name type="scientific">Hymenobacter lucidus</name>
    <dbReference type="NCBI Taxonomy" id="2880930"/>
    <lineage>
        <taxon>Bacteria</taxon>
        <taxon>Pseudomonadati</taxon>
        <taxon>Bacteroidota</taxon>
        <taxon>Cytophagia</taxon>
        <taxon>Cytophagales</taxon>
        <taxon>Hymenobacteraceae</taxon>
        <taxon>Hymenobacter</taxon>
    </lineage>
</organism>
<dbReference type="Pfam" id="PF18962">
    <property type="entry name" value="Por_Secre_tail"/>
    <property type="match status" value="1"/>
</dbReference>
<evidence type="ECO:0000256" key="1">
    <source>
        <dbReference type="ARBA" id="ARBA00022723"/>
    </source>
</evidence>
<accession>A0ABS8ART7</accession>
<dbReference type="PANTHER" id="PTHR42970:SF1">
    <property type="entry name" value="PECTATE LYASE C-RELATED"/>
    <property type="match status" value="1"/>
</dbReference>
<dbReference type="NCBIfam" id="TIGR04183">
    <property type="entry name" value="Por_Secre_tail"/>
    <property type="match status" value="1"/>
</dbReference>
<proteinExistence type="predicted"/>
<dbReference type="Proteomes" id="UP001165296">
    <property type="component" value="Unassembled WGS sequence"/>
</dbReference>
<protein>
    <submittedName>
        <fullName evidence="4">T9SS type A sorting domain-containing protein</fullName>
    </submittedName>
</protein>
<evidence type="ECO:0000256" key="2">
    <source>
        <dbReference type="ARBA" id="ARBA00023180"/>
    </source>
</evidence>
<evidence type="ECO:0000313" key="4">
    <source>
        <dbReference type="EMBL" id="MCB2408925.1"/>
    </source>
</evidence>
<evidence type="ECO:0000313" key="5">
    <source>
        <dbReference type="Proteomes" id="UP001165296"/>
    </source>
</evidence>
<feature type="domain" description="Secretion system C-terminal sorting" evidence="3">
    <location>
        <begin position="453"/>
        <end position="524"/>
    </location>
</feature>
<sequence length="527" mass="56601">MPTTVFEVTSLADTNTPGTLRYALSQSATAAPHRTVVFRVCGTIHLTSGLRIPANTTVAGQTAPGEGICLADQEVSVNGNNVIVRFMRFRLGDRYQNAGKVPGSGDDDAFGGRYNVKTIIDHCSMSWSTDEAFSFYQGDSTTLQWNLVSEPLNYSYHFEEGDTDFEQHGYGGVWGARNGSFHHNLVAHCKGRMPRFSGSGGLTPSVPGAEKGDFRNNVIYDWGSYSTNGGEGGYYNMVNNYYKSGPATSSGSTSGVAIKSMIMYPFYNAALPFPQVYMSGNYVDGYPRVSSNNWLGVAPGSAPRADTVRIKVTTPFAALAVPTQTAQEAYNAVLAQAGCVLPARDALDQRIVNDVRNRTGGLIDVQGGYPHGTPYTTSQTAWPVLTCGPAPTDTDHDGMPDTWETTRGLNPNNAADRNQRDAQGYTMLESYLNSLTTVVLGASKAKPAVGLEVYPNPARHEATITHPSTNRAGLLEIFTHDGRRVACLPAAAGTAETRLPLATLPAGLYLVRYTSSAGQLTSKLLRD</sequence>
<dbReference type="RefSeq" id="WP_226176400.1">
    <property type="nucleotide sequence ID" value="NZ_JAJADR010000003.1"/>
</dbReference>
<dbReference type="Gene3D" id="2.160.20.10">
    <property type="entry name" value="Single-stranded right-handed beta-helix, Pectin lyase-like"/>
    <property type="match status" value="1"/>
</dbReference>
<reference evidence="4" key="1">
    <citation type="submission" date="2021-10" db="EMBL/GenBank/DDBJ databases">
        <authorList>
            <person name="Dean J.D."/>
            <person name="Kim M.K."/>
            <person name="Newey C.N."/>
            <person name="Stoker T.S."/>
            <person name="Thompson D.W."/>
            <person name="Grose J.H."/>
        </authorList>
    </citation>
    <scope>NUCLEOTIDE SEQUENCE</scope>
    <source>
        <strain evidence="4">BT178</strain>
    </source>
</reference>